<keyword evidence="2" id="KW-0812">Transmembrane</keyword>
<accession>A0ABV0RFW3</accession>
<organism evidence="7 8">
    <name type="scientific">Xenoophorus captivus</name>
    <dbReference type="NCBI Taxonomy" id="1517983"/>
    <lineage>
        <taxon>Eukaryota</taxon>
        <taxon>Metazoa</taxon>
        <taxon>Chordata</taxon>
        <taxon>Craniata</taxon>
        <taxon>Vertebrata</taxon>
        <taxon>Euteleostomi</taxon>
        <taxon>Actinopterygii</taxon>
        <taxon>Neopterygii</taxon>
        <taxon>Teleostei</taxon>
        <taxon>Neoteleostei</taxon>
        <taxon>Acanthomorphata</taxon>
        <taxon>Ovalentaria</taxon>
        <taxon>Atherinomorphae</taxon>
        <taxon>Cyprinodontiformes</taxon>
        <taxon>Goodeidae</taxon>
        <taxon>Xenoophorus</taxon>
    </lineage>
</organism>
<keyword evidence="4" id="KW-0472">Membrane</keyword>
<keyword evidence="5" id="KW-0931">ER-Golgi transport</keyword>
<gene>
    <name evidence="7" type="primary">BCAP31</name>
    <name evidence="7" type="ORF">XENOCAPTIV_006476</name>
</gene>
<keyword evidence="8" id="KW-1185">Reference proteome</keyword>
<reference evidence="7 8" key="1">
    <citation type="submission" date="2021-06" db="EMBL/GenBank/DDBJ databases">
        <authorList>
            <person name="Palmer J.M."/>
        </authorList>
    </citation>
    <scope>NUCLEOTIDE SEQUENCE [LARGE SCALE GENOMIC DNA]</scope>
    <source>
        <strain evidence="7 8">XC_2019</strain>
        <tissue evidence="7">Muscle</tissue>
    </source>
</reference>
<feature type="non-terminal residue" evidence="7">
    <location>
        <position position="1"/>
    </location>
</feature>
<comment type="similarity">
    <text evidence="5">Belongs to the BCAP29/BCAP31 family.</text>
</comment>
<evidence type="ECO:0000259" key="6">
    <source>
        <dbReference type="Pfam" id="PF05529"/>
    </source>
</evidence>
<protein>
    <recommendedName>
        <fullName evidence="5">Endoplasmic reticulum transmembrane protein</fullName>
    </recommendedName>
</protein>
<dbReference type="InterPro" id="IPR008417">
    <property type="entry name" value="BAP29/BAP31"/>
</dbReference>
<evidence type="ECO:0000256" key="2">
    <source>
        <dbReference type="ARBA" id="ARBA00022692"/>
    </source>
</evidence>
<evidence type="ECO:0000256" key="5">
    <source>
        <dbReference type="RuleBase" id="RU367026"/>
    </source>
</evidence>
<dbReference type="PANTHER" id="PTHR12701:SF15">
    <property type="entry name" value="B-CELL RECEPTOR-ASSOCIATED PROTEIN 31"/>
    <property type="match status" value="1"/>
</dbReference>
<proteinExistence type="inferred from homology"/>
<feature type="domain" description="BAP29/BAP31 transmembrane" evidence="6">
    <location>
        <begin position="3"/>
        <end position="64"/>
    </location>
</feature>
<dbReference type="InterPro" id="IPR040463">
    <property type="entry name" value="BAP29/BAP31_N"/>
</dbReference>
<sequence length="64" mass="7409">VSFCTRLFSLFVCVPDAFREVRKYSVTDKVDVTNNPTAIEHIHMKLFRAQRNEYIAGFALLLCL</sequence>
<keyword evidence="7" id="KW-0675">Receptor</keyword>
<keyword evidence="5" id="KW-0256">Endoplasmic reticulum</keyword>
<comment type="subcellular location">
    <subcellularLocation>
        <location evidence="5">Endoplasmic reticulum membrane</location>
        <topology evidence="5">Multi-pass membrane protein</topology>
    </subcellularLocation>
    <subcellularLocation>
        <location evidence="1">Membrane</location>
        <topology evidence="1">Multi-pass membrane protein</topology>
    </subcellularLocation>
</comment>
<evidence type="ECO:0000256" key="3">
    <source>
        <dbReference type="ARBA" id="ARBA00022989"/>
    </source>
</evidence>
<evidence type="ECO:0000256" key="1">
    <source>
        <dbReference type="ARBA" id="ARBA00004141"/>
    </source>
</evidence>
<evidence type="ECO:0000313" key="7">
    <source>
        <dbReference type="EMBL" id="MEQ2207048.1"/>
    </source>
</evidence>
<keyword evidence="5" id="KW-0813">Transport</keyword>
<dbReference type="Proteomes" id="UP001434883">
    <property type="component" value="Unassembled WGS sequence"/>
</dbReference>
<comment type="function">
    <text evidence="5">May play a role in anterograde transport of membrane proteins from the endoplasmic reticulum to the Golgi.</text>
</comment>
<dbReference type="Pfam" id="PF05529">
    <property type="entry name" value="Bap31"/>
    <property type="match status" value="1"/>
</dbReference>
<evidence type="ECO:0000313" key="8">
    <source>
        <dbReference type="Proteomes" id="UP001434883"/>
    </source>
</evidence>
<name>A0ABV0RFW3_9TELE</name>
<evidence type="ECO:0000256" key="4">
    <source>
        <dbReference type="ARBA" id="ARBA00023136"/>
    </source>
</evidence>
<keyword evidence="5" id="KW-0653">Protein transport</keyword>
<keyword evidence="3" id="KW-1133">Transmembrane helix</keyword>
<comment type="caution">
    <text evidence="7">The sequence shown here is derived from an EMBL/GenBank/DDBJ whole genome shotgun (WGS) entry which is preliminary data.</text>
</comment>
<dbReference type="EMBL" id="JAHRIN010043728">
    <property type="protein sequence ID" value="MEQ2207048.1"/>
    <property type="molecule type" value="Genomic_DNA"/>
</dbReference>
<dbReference type="PANTHER" id="PTHR12701">
    <property type="entry name" value="BCR-ASSOCIATED PROTEIN, BAP"/>
    <property type="match status" value="1"/>
</dbReference>